<dbReference type="Gene3D" id="1.10.10.60">
    <property type="entry name" value="Homeodomain-like"/>
    <property type="match status" value="1"/>
</dbReference>
<dbReference type="RefSeq" id="WP_144641898.1">
    <property type="nucleotide sequence ID" value="NZ_BNAX01000007.1"/>
</dbReference>
<evidence type="ECO:0000313" key="7">
    <source>
        <dbReference type="Proteomes" id="UP000318578"/>
    </source>
</evidence>
<reference evidence="6 7" key="1">
    <citation type="submission" date="2019-07" db="EMBL/GenBank/DDBJ databases">
        <title>New species of Amycolatopsis and Streptomyces.</title>
        <authorList>
            <person name="Duangmal K."/>
            <person name="Teo W.F.A."/>
            <person name="Lipun K."/>
        </authorList>
    </citation>
    <scope>NUCLEOTIDE SEQUENCE [LARGE SCALE GENOMIC DNA]</scope>
    <source>
        <strain evidence="6 7">JCM 30562</strain>
    </source>
</reference>
<feature type="DNA-binding region" description="H-T-H motif" evidence="4">
    <location>
        <begin position="34"/>
        <end position="53"/>
    </location>
</feature>
<dbReference type="AlphaFoldDB" id="A0A558A6E3"/>
<name>A0A558A6E3_9PSEU</name>
<evidence type="ECO:0000256" key="4">
    <source>
        <dbReference type="PROSITE-ProRule" id="PRU00335"/>
    </source>
</evidence>
<dbReference type="GO" id="GO:0003700">
    <property type="term" value="F:DNA-binding transcription factor activity"/>
    <property type="evidence" value="ECO:0007669"/>
    <property type="project" value="TreeGrafter"/>
</dbReference>
<evidence type="ECO:0000256" key="2">
    <source>
        <dbReference type="ARBA" id="ARBA00023125"/>
    </source>
</evidence>
<dbReference type="InterPro" id="IPR009057">
    <property type="entry name" value="Homeodomain-like_sf"/>
</dbReference>
<dbReference type="SUPFAM" id="SSF48498">
    <property type="entry name" value="Tetracyclin repressor-like, C-terminal domain"/>
    <property type="match status" value="1"/>
</dbReference>
<keyword evidence="7" id="KW-1185">Reference proteome</keyword>
<dbReference type="Gene3D" id="1.10.357.10">
    <property type="entry name" value="Tetracycline Repressor, domain 2"/>
    <property type="match status" value="1"/>
</dbReference>
<dbReference type="InterPro" id="IPR050109">
    <property type="entry name" value="HTH-type_TetR-like_transc_reg"/>
</dbReference>
<evidence type="ECO:0000256" key="3">
    <source>
        <dbReference type="ARBA" id="ARBA00023163"/>
    </source>
</evidence>
<dbReference type="PRINTS" id="PR00455">
    <property type="entry name" value="HTHTETR"/>
</dbReference>
<dbReference type="GO" id="GO:0000976">
    <property type="term" value="F:transcription cis-regulatory region binding"/>
    <property type="evidence" value="ECO:0007669"/>
    <property type="project" value="TreeGrafter"/>
</dbReference>
<dbReference type="PANTHER" id="PTHR30055">
    <property type="entry name" value="HTH-TYPE TRANSCRIPTIONAL REGULATOR RUTR"/>
    <property type="match status" value="1"/>
</dbReference>
<dbReference type="Pfam" id="PF16859">
    <property type="entry name" value="TetR_C_11"/>
    <property type="match status" value="1"/>
</dbReference>
<dbReference type="PROSITE" id="PS50977">
    <property type="entry name" value="HTH_TETR_2"/>
    <property type="match status" value="1"/>
</dbReference>
<dbReference type="InterPro" id="IPR011075">
    <property type="entry name" value="TetR_C"/>
</dbReference>
<evidence type="ECO:0000259" key="5">
    <source>
        <dbReference type="PROSITE" id="PS50977"/>
    </source>
</evidence>
<gene>
    <name evidence="6" type="ORF">FNH06_22720</name>
</gene>
<dbReference type="Pfam" id="PF00440">
    <property type="entry name" value="TetR_N"/>
    <property type="match status" value="1"/>
</dbReference>
<accession>A0A558A6E3</accession>
<dbReference type="InterPro" id="IPR001647">
    <property type="entry name" value="HTH_TetR"/>
</dbReference>
<protein>
    <submittedName>
        <fullName evidence="6">TetR/AcrR family transcriptional regulator</fullName>
    </submittedName>
</protein>
<keyword evidence="1" id="KW-0805">Transcription regulation</keyword>
<evidence type="ECO:0000313" key="6">
    <source>
        <dbReference type="EMBL" id="TVT19839.1"/>
    </source>
</evidence>
<sequence>MAWANQYRRSDESRRAILDAALAQCREVGYESVSIEAVARRAGAGKQTIYRWWPSKGVLLLDAVVSLGSDSESFPDTGDVVADLTAQMTRAARTMSSPTIGPVLFGLLGAAHHDTALAERLDRDLLGPRREACVARLRAARERGELAADVDETLLMEQLYGLLYYRSLVIRKPPTSAYVRRHVAGLLGGHAGRPRARRKD</sequence>
<dbReference type="PANTHER" id="PTHR30055:SF148">
    <property type="entry name" value="TETR-FAMILY TRANSCRIPTIONAL REGULATOR"/>
    <property type="match status" value="1"/>
</dbReference>
<dbReference type="InterPro" id="IPR036271">
    <property type="entry name" value="Tet_transcr_reg_TetR-rel_C_sf"/>
</dbReference>
<dbReference type="EMBL" id="VJZA01000042">
    <property type="protein sequence ID" value="TVT19839.1"/>
    <property type="molecule type" value="Genomic_DNA"/>
</dbReference>
<feature type="domain" description="HTH tetR-type" evidence="5">
    <location>
        <begin position="11"/>
        <end position="71"/>
    </location>
</feature>
<proteinExistence type="predicted"/>
<dbReference type="Proteomes" id="UP000318578">
    <property type="component" value="Unassembled WGS sequence"/>
</dbReference>
<comment type="caution">
    <text evidence="6">The sequence shown here is derived from an EMBL/GenBank/DDBJ whole genome shotgun (WGS) entry which is preliminary data.</text>
</comment>
<dbReference type="OrthoDB" id="9796019at2"/>
<dbReference type="SUPFAM" id="SSF46689">
    <property type="entry name" value="Homeodomain-like"/>
    <property type="match status" value="1"/>
</dbReference>
<keyword evidence="2 4" id="KW-0238">DNA-binding</keyword>
<organism evidence="6 7">
    <name type="scientific">Amycolatopsis acidiphila</name>
    <dbReference type="NCBI Taxonomy" id="715473"/>
    <lineage>
        <taxon>Bacteria</taxon>
        <taxon>Bacillati</taxon>
        <taxon>Actinomycetota</taxon>
        <taxon>Actinomycetes</taxon>
        <taxon>Pseudonocardiales</taxon>
        <taxon>Pseudonocardiaceae</taxon>
        <taxon>Amycolatopsis</taxon>
    </lineage>
</organism>
<keyword evidence="3" id="KW-0804">Transcription</keyword>
<evidence type="ECO:0000256" key="1">
    <source>
        <dbReference type="ARBA" id="ARBA00023015"/>
    </source>
</evidence>